<dbReference type="InterPro" id="IPR050748">
    <property type="entry name" value="Glycosyltrans_8_dom-fam"/>
</dbReference>
<dbReference type="SUPFAM" id="SSF53448">
    <property type="entry name" value="Nucleotide-diphospho-sugar transferases"/>
    <property type="match status" value="1"/>
</dbReference>
<evidence type="ECO:0000313" key="4">
    <source>
        <dbReference type="EMBL" id="WPC21767.1"/>
    </source>
</evidence>
<sequence length="277" mass="32498">MNVLYCGDANMADGLIISVLSLLKNSDQPLSIYVLTAQIKDNKRKFQALPDAVVNILNKEAQTKNPDSSVTRIDITRLFQAHLPVANLNTMYTPYSMLRLFSDLIPELPDRILYLDTDVVARRPFEGFYEQSLQKTDFVGVLDYYGRWFFQHELKIFDYMNSGVLLLNLKEIRRDGFFERCRKLCTARKMIMPDQAALNKLTRKKRIESSRFNEQHQVQPATVFQHFTTSFKFFPLIHTLTVKPWQINLVHHELKLHEYDDLFAQYKQVLRRVKETA</sequence>
<reference evidence="5" key="1">
    <citation type="submission" date="2024-06" db="EMBL/GenBank/DDBJ databases">
        <authorList>
            <person name="Chang H.C."/>
            <person name="Mun S.Y."/>
        </authorList>
    </citation>
    <scope>NUCLEOTIDE SEQUENCE [LARGE SCALE GENOMIC DNA]</scope>
    <source>
        <strain evidence="5">KT1</strain>
    </source>
</reference>
<name>A0ABZ0Q6K4_9LACO</name>
<proteinExistence type="predicted"/>
<dbReference type="InterPro" id="IPR029044">
    <property type="entry name" value="Nucleotide-diphossugar_trans"/>
</dbReference>
<accession>A0ABZ0Q6K4</accession>
<evidence type="ECO:0000256" key="1">
    <source>
        <dbReference type="ARBA" id="ARBA00022676"/>
    </source>
</evidence>
<gene>
    <name evidence="4" type="ORF">N6G96_00655</name>
</gene>
<keyword evidence="1" id="KW-0328">Glycosyltransferase</keyword>
<dbReference type="PANTHER" id="PTHR13778:SF47">
    <property type="entry name" value="LIPOPOLYSACCHARIDE 1,3-GALACTOSYLTRANSFERASE"/>
    <property type="match status" value="1"/>
</dbReference>
<dbReference type="PANTHER" id="PTHR13778">
    <property type="entry name" value="GLYCOSYLTRANSFERASE 8 DOMAIN-CONTAINING PROTEIN"/>
    <property type="match status" value="1"/>
</dbReference>
<organism evidence="4 5">
    <name type="scientific">Pediococcus inopinatus</name>
    <dbReference type="NCBI Taxonomy" id="114090"/>
    <lineage>
        <taxon>Bacteria</taxon>
        <taxon>Bacillati</taxon>
        <taxon>Bacillota</taxon>
        <taxon>Bacilli</taxon>
        <taxon>Lactobacillales</taxon>
        <taxon>Lactobacillaceae</taxon>
        <taxon>Pediococcus</taxon>
    </lineage>
</organism>
<dbReference type="RefSeq" id="WP_082623285.1">
    <property type="nucleotide sequence ID" value="NZ_BBIM01000047.1"/>
</dbReference>
<keyword evidence="3" id="KW-0479">Metal-binding</keyword>
<keyword evidence="2" id="KW-0808">Transferase</keyword>
<protein>
    <submittedName>
        <fullName evidence="4">Glycosyltransferase family 8 protein</fullName>
    </submittedName>
</protein>
<evidence type="ECO:0000256" key="3">
    <source>
        <dbReference type="ARBA" id="ARBA00022723"/>
    </source>
</evidence>
<dbReference type="InterPro" id="IPR002495">
    <property type="entry name" value="Glyco_trans_8"/>
</dbReference>
<evidence type="ECO:0000313" key="5">
    <source>
        <dbReference type="Proteomes" id="UP001302696"/>
    </source>
</evidence>
<dbReference type="Proteomes" id="UP001302696">
    <property type="component" value="Chromosome"/>
</dbReference>
<evidence type="ECO:0000256" key="2">
    <source>
        <dbReference type="ARBA" id="ARBA00022679"/>
    </source>
</evidence>
<dbReference type="Gene3D" id="3.90.550.10">
    <property type="entry name" value="Spore Coat Polysaccharide Biosynthesis Protein SpsA, Chain A"/>
    <property type="match status" value="1"/>
</dbReference>
<keyword evidence="5" id="KW-1185">Reference proteome</keyword>
<dbReference type="Pfam" id="PF01501">
    <property type="entry name" value="Glyco_transf_8"/>
    <property type="match status" value="1"/>
</dbReference>
<dbReference type="EMBL" id="CP104778">
    <property type="protein sequence ID" value="WPC21767.1"/>
    <property type="molecule type" value="Genomic_DNA"/>
</dbReference>